<reference evidence="1" key="1">
    <citation type="submission" date="2023-01" db="EMBL/GenBank/DDBJ databases">
        <authorList>
            <person name="Van Ghelder C."/>
            <person name="Rancurel C."/>
        </authorList>
    </citation>
    <scope>NUCLEOTIDE SEQUENCE</scope>
    <source>
        <strain evidence="1">CNCM I-4278</strain>
    </source>
</reference>
<comment type="caution">
    <text evidence="1">The sequence shown here is derived from an EMBL/GenBank/DDBJ whole genome shotgun (WGS) entry which is preliminary data.</text>
</comment>
<name>A0A9W4UI80_9PLEO</name>
<dbReference type="AlphaFoldDB" id="A0A9W4UI80"/>
<keyword evidence="2" id="KW-1185">Reference proteome</keyword>
<dbReference type="EMBL" id="CAOQHR010000005">
    <property type="protein sequence ID" value="CAI6335177.1"/>
    <property type="molecule type" value="Genomic_DNA"/>
</dbReference>
<evidence type="ECO:0000313" key="2">
    <source>
        <dbReference type="Proteomes" id="UP001152607"/>
    </source>
</evidence>
<accession>A0A9W4UI80</accession>
<protein>
    <submittedName>
        <fullName evidence="1">Uncharacterized protein</fullName>
    </submittedName>
</protein>
<dbReference type="Proteomes" id="UP001152607">
    <property type="component" value="Unassembled WGS sequence"/>
</dbReference>
<proteinExistence type="predicted"/>
<gene>
    <name evidence="1" type="ORF">PDIGIT_LOCUS8255</name>
</gene>
<evidence type="ECO:0000313" key="1">
    <source>
        <dbReference type="EMBL" id="CAI6335177.1"/>
    </source>
</evidence>
<sequence length="103" mass="11245">MHTIKSQRNIIHSYPVDCSNLRTATVPHVNPPACKSHGLATLKICTSPTGVGNSCDDFAGSISCHDTDISRPLRGVRVLRLFSLSACVSFSSRQRTILIHHHP</sequence>
<organism evidence="1 2">
    <name type="scientific">Periconia digitata</name>
    <dbReference type="NCBI Taxonomy" id="1303443"/>
    <lineage>
        <taxon>Eukaryota</taxon>
        <taxon>Fungi</taxon>
        <taxon>Dikarya</taxon>
        <taxon>Ascomycota</taxon>
        <taxon>Pezizomycotina</taxon>
        <taxon>Dothideomycetes</taxon>
        <taxon>Pleosporomycetidae</taxon>
        <taxon>Pleosporales</taxon>
        <taxon>Massarineae</taxon>
        <taxon>Periconiaceae</taxon>
        <taxon>Periconia</taxon>
    </lineage>
</organism>